<evidence type="ECO:0000256" key="5">
    <source>
        <dbReference type="ARBA" id="ARBA00022692"/>
    </source>
</evidence>
<evidence type="ECO:0000313" key="10">
    <source>
        <dbReference type="EMBL" id="EOA88507.1"/>
    </source>
</evidence>
<evidence type="ECO:0000256" key="4">
    <source>
        <dbReference type="ARBA" id="ARBA00022475"/>
    </source>
</evidence>
<keyword evidence="7 9" id="KW-0472">Membrane</keyword>
<dbReference type="PRINTS" id="PR00783">
    <property type="entry name" value="MINTRINSICP"/>
</dbReference>
<comment type="similarity">
    <text evidence="2 8">Belongs to the MIP/aquaporin (TC 1.A.8) family.</text>
</comment>
<sequence length="399" mass="42231">MWWLFVASGSHSGATVYKQTKTDKTLFMASPNATDMRTTSVSQDMEASDAGSGRRRMKIFRRSPAISSRPFAGRIGGNQEFTIPAEDASKTLLPDASAIFSWHQSFSLRAFADIELWKESFIEGVGTCLQTYLSGLASVGLGPLVKATALGPVSTAAFGSIVTGTLIALFIFSAGPVSGGHLNPTITMATFTAGLSIFPRTLLYVLFQSVGGLAAGGLIRASLGMNPHDIPPIPGCYIDTSLVTPGEAYVLETMTTFGLIFIAFGVGLDPRQREVFGPALSPILVGLAQTMCSFASSIVRAGYSGALEKVVADNDKHATQRAVSGSCLPQVSTQDFCRCDYLTRFRPLRLSLYPLGWAGNDGGAEWIVVLGHSDIQAGGVEQAGSDDSFSVVDDTLLGQ</sequence>
<dbReference type="GeneID" id="19404369"/>
<accession>R0KKK0</accession>
<keyword evidence="5 8" id="KW-0812">Transmembrane</keyword>
<evidence type="ECO:0000256" key="8">
    <source>
        <dbReference type="RuleBase" id="RU000477"/>
    </source>
</evidence>
<keyword evidence="4" id="KW-1003">Cell membrane</keyword>
<keyword evidence="11" id="KW-1185">Reference proteome</keyword>
<dbReference type="Pfam" id="PF00230">
    <property type="entry name" value="MIP"/>
    <property type="match status" value="1"/>
</dbReference>
<dbReference type="Gene3D" id="1.20.1080.10">
    <property type="entry name" value="Glycerol uptake facilitator protein"/>
    <property type="match status" value="1"/>
</dbReference>
<dbReference type="InterPro" id="IPR022357">
    <property type="entry name" value="MIP_CS"/>
</dbReference>
<feature type="transmembrane region" description="Helical" evidence="9">
    <location>
        <begin position="279"/>
        <end position="299"/>
    </location>
</feature>
<evidence type="ECO:0000256" key="2">
    <source>
        <dbReference type="ARBA" id="ARBA00006175"/>
    </source>
</evidence>
<dbReference type="InterPro" id="IPR034294">
    <property type="entry name" value="Aquaporin_transptr"/>
</dbReference>
<feature type="transmembrane region" description="Helical" evidence="9">
    <location>
        <begin position="197"/>
        <end position="219"/>
    </location>
</feature>
<dbReference type="EMBL" id="KB908537">
    <property type="protein sequence ID" value="EOA88507.1"/>
    <property type="molecule type" value="Genomic_DNA"/>
</dbReference>
<dbReference type="OrthoDB" id="3222at2759"/>
<dbReference type="PANTHER" id="PTHR19139">
    <property type="entry name" value="AQUAPORIN TRANSPORTER"/>
    <property type="match status" value="1"/>
</dbReference>
<dbReference type="InterPro" id="IPR000425">
    <property type="entry name" value="MIP"/>
</dbReference>
<reference evidence="10 11" key="1">
    <citation type="journal article" date="2012" name="PLoS Pathog.">
        <title>Diverse lifestyles and strategies of plant pathogenesis encoded in the genomes of eighteen Dothideomycetes fungi.</title>
        <authorList>
            <person name="Ohm R.A."/>
            <person name="Feau N."/>
            <person name="Henrissat B."/>
            <person name="Schoch C.L."/>
            <person name="Horwitz B.A."/>
            <person name="Barry K.W."/>
            <person name="Condon B.J."/>
            <person name="Copeland A.C."/>
            <person name="Dhillon B."/>
            <person name="Glaser F."/>
            <person name="Hesse C.N."/>
            <person name="Kosti I."/>
            <person name="LaButti K."/>
            <person name="Lindquist E.A."/>
            <person name="Lucas S."/>
            <person name="Salamov A.A."/>
            <person name="Bradshaw R.E."/>
            <person name="Ciuffetti L."/>
            <person name="Hamelin R.C."/>
            <person name="Kema G.H.J."/>
            <person name="Lawrence C."/>
            <person name="Scott J.A."/>
            <person name="Spatafora J.W."/>
            <person name="Turgeon B.G."/>
            <person name="de Wit P.J.G.M."/>
            <person name="Zhong S."/>
            <person name="Goodwin S.B."/>
            <person name="Grigoriev I.V."/>
        </authorList>
    </citation>
    <scope>NUCLEOTIDE SEQUENCE [LARGE SCALE GENOMIC DNA]</scope>
    <source>
        <strain evidence="11">28A</strain>
    </source>
</reference>
<proteinExistence type="inferred from homology"/>
<evidence type="ECO:0000313" key="11">
    <source>
        <dbReference type="Proteomes" id="UP000016935"/>
    </source>
</evidence>
<gene>
    <name evidence="10" type="ORF">SETTUDRAFT_38550</name>
</gene>
<evidence type="ECO:0000256" key="3">
    <source>
        <dbReference type="ARBA" id="ARBA00022448"/>
    </source>
</evidence>
<reference evidence="10 11" key="2">
    <citation type="journal article" date="2013" name="PLoS Genet.">
        <title>Comparative genome structure, secondary metabolite, and effector coding capacity across Cochliobolus pathogens.</title>
        <authorList>
            <person name="Condon B.J."/>
            <person name="Leng Y."/>
            <person name="Wu D."/>
            <person name="Bushley K.E."/>
            <person name="Ohm R.A."/>
            <person name="Otillar R."/>
            <person name="Martin J."/>
            <person name="Schackwitz W."/>
            <person name="Grimwood J."/>
            <person name="MohdZainudin N."/>
            <person name="Xue C."/>
            <person name="Wang R."/>
            <person name="Manning V.A."/>
            <person name="Dhillon B."/>
            <person name="Tu Z.J."/>
            <person name="Steffenson B.J."/>
            <person name="Salamov A."/>
            <person name="Sun H."/>
            <person name="Lowry S."/>
            <person name="LaButti K."/>
            <person name="Han J."/>
            <person name="Copeland A."/>
            <person name="Lindquist E."/>
            <person name="Barry K."/>
            <person name="Schmutz J."/>
            <person name="Baker S.E."/>
            <person name="Ciuffetti L.M."/>
            <person name="Grigoriev I.V."/>
            <person name="Zhong S."/>
            <person name="Turgeon B.G."/>
        </authorList>
    </citation>
    <scope>NUCLEOTIDE SEQUENCE [LARGE SCALE GENOMIC DNA]</scope>
    <source>
        <strain evidence="11">28A</strain>
    </source>
</reference>
<dbReference type="GO" id="GO:0015250">
    <property type="term" value="F:water channel activity"/>
    <property type="evidence" value="ECO:0007669"/>
    <property type="project" value="TreeGrafter"/>
</dbReference>
<feature type="transmembrane region" description="Helical" evidence="9">
    <location>
        <begin position="156"/>
        <end position="177"/>
    </location>
</feature>
<dbReference type="RefSeq" id="XP_008023751.1">
    <property type="nucleotide sequence ID" value="XM_008025560.1"/>
</dbReference>
<evidence type="ECO:0000256" key="6">
    <source>
        <dbReference type="ARBA" id="ARBA00022989"/>
    </source>
</evidence>
<dbReference type="HOGENOM" id="CLU_020019_5_0_1"/>
<dbReference type="STRING" id="671987.R0KKK0"/>
<dbReference type="AlphaFoldDB" id="R0KKK0"/>
<keyword evidence="3 8" id="KW-0813">Transport</keyword>
<organism evidence="10 11">
    <name type="scientific">Exserohilum turcicum (strain 28A)</name>
    <name type="common">Northern leaf blight fungus</name>
    <name type="synonym">Setosphaeria turcica</name>
    <dbReference type="NCBI Taxonomy" id="671987"/>
    <lineage>
        <taxon>Eukaryota</taxon>
        <taxon>Fungi</taxon>
        <taxon>Dikarya</taxon>
        <taxon>Ascomycota</taxon>
        <taxon>Pezizomycotina</taxon>
        <taxon>Dothideomycetes</taxon>
        <taxon>Pleosporomycetidae</taxon>
        <taxon>Pleosporales</taxon>
        <taxon>Pleosporineae</taxon>
        <taxon>Pleosporaceae</taxon>
        <taxon>Exserohilum</taxon>
    </lineage>
</organism>
<name>R0KKK0_EXST2</name>
<dbReference type="Proteomes" id="UP000016935">
    <property type="component" value="Unassembled WGS sequence"/>
</dbReference>
<evidence type="ECO:0000256" key="9">
    <source>
        <dbReference type="SAM" id="Phobius"/>
    </source>
</evidence>
<dbReference type="SUPFAM" id="SSF81338">
    <property type="entry name" value="Aquaporin-like"/>
    <property type="match status" value="1"/>
</dbReference>
<dbReference type="PROSITE" id="PS00221">
    <property type="entry name" value="MIP"/>
    <property type="match status" value="1"/>
</dbReference>
<dbReference type="GO" id="GO:0005886">
    <property type="term" value="C:plasma membrane"/>
    <property type="evidence" value="ECO:0007669"/>
    <property type="project" value="UniProtKB-SubCell"/>
</dbReference>
<dbReference type="InterPro" id="IPR023271">
    <property type="entry name" value="Aquaporin-like"/>
</dbReference>
<keyword evidence="6 9" id="KW-1133">Transmembrane helix</keyword>
<protein>
    <recommendedName>
        <fullName evidence="12">Aquaporin</fullName>
    </recommendedName>
</protein>
<evidence type="ECO:0000256" key="7">
    <source>
        <dbReference type="ARBA" id="ARBA00023136"/>
    </source>
</evidence>
<dbReference type="eggNOG" id="ENOG502SQ07">
    <property type="taxonomic scope" value="Eukaryota"/>
</dbReference>
<evidence type="ECO:0008006" key="12">
    <source>
        <dbReference type="Google" id="ProtNLM"/>
    </source>
</evidence>
<feature type="transmembrane region" description="Helical" evidence="9">
    <location>
        <begin position="248"/>
        <end position="267"/>
    </location>
</feature>
<evidence type="ECO:0000256" key="1">
    <source>
        <dbReference type="ARBA" id="ARBA00004651"/>
    </source>
</evidence>
<dbReference type="PANTHER" id="PTHR19139:SF199">
    <property type="entry name" value="MIP17260P"/>
    <property type="match status" value="1"/>
</dbReference>
<comment type="subcellular location">
    <subcellularLocation>
        <location evidence="1">Cell membrane</location>
        <topology evidence="1">Multi-pass membrane protein</topology>
    </subcellularLocation>
</comment>